<organism evidence="2 3">
    <name type="scientific">Echinicola rosea</name>
    <dbReference type="NCBI Taxonomy" id="1807691"/>
    <lineage>
        <taxon>Bacteria</taxon>
        <taxon>Pseudomonadati</taxon>
        <taxon>Bacteroidota</taxon>
        <taxon>Cytophagia</taxon>
        <taxon>Cytophagales</taxon>
        <taxon>Cyclobacteriaceae</taxon>
        <taxon>Echinicola</taxon>
    </lineage>
</organism>
<proteinExistence type="predicted"/>
<accession>A0ABQ1UH62</accession>
<evidence type="ECO:0000313" key="2">
    <source>
        <dbReference type="EMBL" id="GGF16695.1"/>
    </source>
</evidence>
<comment type="caution">
    <text evidence="2">The sequence shown here is derived from an EMBL/GenBank/DDBJ whole genome shotgun (WGS) entry which is preliminary data.</text>
</comment>
<dbReference type="Proteomes" id="UP000647339">
    <property type="component" value="Unassembled WGS sequence"/>
</dbReference>
<dbReference type="EMBL" id="BMIU01000001">
    <property type="protein sequence ID" value="GGF16695.1"/>
    <property type="molecule type" value="Genomic_DNA"/>
</dbReference>
<reference evidence="3" key="1">
    <citation type="journal article" date="2019" name="Int. J. Syst. Evol. Microbiol.">
        <title>The Global Catalogue of Microorganisms (GCM) 10K type strain sequencing project: providing services to taxonomists for standard genome sequencing and annotation.</title>
        <authorList>
            <consortium name="The Broad Institute Genomics Platform"/>
            <consortium name="The Broad Institute Genome Sequencing Center for Infectious Disease"/>
            <person name="Wu L."/>
            <person name="Ma J."/>
        </authorList>
    </citation>
    <scope>NUCLEOTIDE SEQUENCE [LARGE SCALE GENOMIC DNA]</scope>
    <source>
        <strain evidence="3">CGMCC 1.15407</strain>
    </source>
</reference>
<sequence length="425" mass="48939">MTSCQDNGQVEIEKKKTETTAATPTDIIEYERKLEDLARYMGEVFKDPDARKELFGFAELKGNAGEVQYNLRRLFEEKTDPVSRKQSAIVQAFNRNASNSRVASEASINIDSLKSFINQHDISIIAPYLAETFDPDSIKELTVSWWTEEMEIEGLKKDPNWKGETPAIKFKIEEKEKEATIGNNQEQIGINNQIEYIIINDNYAYENPTIIFGQFDEPNYYRDTLHSPDYSSTYRDIDCRKIPEDKTVKLKMPKLRLHHNTRNWPNSNRLFIFAITGDYSIDRNGITNLHQNIDFPWGNEKGFKVSRFSVRKGKWVNSGISYLKQNWKRSQPDLRIMVAARKDGTGDIDYTGNISIDTNGDFHTDTSAKFSLKTKKHAYMLFNVIFDRCAVMAENGSDGVYGLMDGHHIYHFNGFSFYLAPEISE</sequence>
<keyword evidence="3" id="KW-1185">Reference proteome</keyword>
<protein>
    <submittedName>
        <fullName evidence="2">Uncharacterized protein</fullName>
    </submittedName>
</protein>
<gene>
    <name evidence="2" type="ORF">GCM10011339_00740</name>
</gene>
<evidence type="ECO:0000256" key="1">
    <source>
        <dbReference type="SAM" id="MobiDB-lite"/>
    </source>
</evidence>
<feature type="region of interest" description="Disordered" evidence="1">
    <location>
        <begin position="1"/>
        <end position="20"/>
    </location>
</feature>
<evidence type="ECO:0000313" key="3">
    <source>
        <dbReference type="Proteomes" id="UP000647339"/>
    </source>
</evidence>
<name>A0ABQ1UH62_9BACT</name>